<dbReference type="GO" id="GO:0000329">
    <property type="term" value="C:fungal-type vacuole membrane"/>
    <property type="evidence" value="ECO:0007669"/>
    <property type="project" value="TreeGrafter"/>
</dbReference>
<reference evidence="4" key="3">
    <citation type="submission" date="2010-09" db="EMBL/GenBank/DDBJ databases">
        <title>Annotation of Gaeumannomyces graminis var. tritici R3-111a-1.</title>
        <authorList>
            <consortium name="The Broad Institute Genome Sequencing Platform"/>
            <person name="Ma L.-J."/>
            <person name="Dead R."/>
            <person name="Young S.K."/>
            <person name="Zeng Q."/>
            <person name="Gargeya S."/>
            <person name="Fitzgerald M."/>
            <person name="Haas B."/>
            <person name="Abouelleil A."/>
            <person name="Alvarado L."/>
            <person name="Arachchi H.M."/>
            <person name="Berlin A."/>
            <person name="Brown A."/>
            <person name="Chapman S.B."/>
            <person name="Chen Z."/>
            <person name="Dunbar C."/>
            <person name="Freedman E."/>
            <person name="Gearin G."/>
            <person name="Gellesch M."/>
            <person name="Goldberg J."/>
            <person name="Griggs A."/>
            <person name="Gujja S."/>
            <person name="Heiman D."/>
            <person name="Howarth C."/>
            <person name="Larson L."/>
            <person name="Lui A."/>
            <person name="MacDonald P.J.P."/>
            <person name="Mehta T."/>
            <person name="Montmayeur A."/>
            <person name="Murphy C."/>
            <person name="Neiman D."/>
            <person name="Pearson M."/>
            <person name="Priest M."/>
            <person name="Roberts A."/>
            <person name="Saif S."/>
            <person name="Shea T."/>
            <person name="Shenoy N."/>
            <person name="Sisk P."/>
            <person name="Stolte C."/>
            <person name="Sykes S."/>
            <person name="Yandava C."/>
            <person name="Wortman J."/>
            <person name="Nusbaum C."/>
            <person name="Birren B."/>
        </authorList>
    </citation>
    <scope>NUCLEOTIDE SEQUENCE</scope>
    <source>
        <strain evidence="4">R3-111a-1</strain>
    </source>
</reference>
<keyword evidence="6" id="KW-1185">Reference proteome</keyword>
<dbReference type="SUPFAM" id="SSF82153">
    <property type="entry name" value="FAS1 domain"/>
    <property type="match status" value="2"/>
</dbReference>
<proteinExistence type="predicted"/>
<reference evidence="5" key="5">
    <citation type="submission" date="2018-04" db="UniProtKB">
        <authorList>
            <consortium name="EnsemblFungi"/>
        </authorList>
    </citation>
    <scope>IDENTIFICATION</scope>
    <source>
        <strain evidence="5">R3-111a-1</strain>
    </source>
</reference>
<evidence type="ECO:0000256" key="1">
    <source>
        <dbReference type="SAM" id="MobiDB-lite"/>
    </source>
</evidence>
<dbReference type="AlphaFoldDB" id="J3NZ44"/>
<accession>J3NZ44</accession>
<reference evidence="6" key="1">
    <citation type="submission" date="2010-07" db="EMBL/GenBank/DDBJ databases">
        <title>The genome sequence of Gaeumannomyces graminis var. tritici strain R3-111a-1.</title>
        <authorList>
            <consortium name="The Broad Institute Genome Sequencing Platform"/>
            <person name="Ma L.-J."/>
            <person name="Dead R."/>
            <person name="Young S."/>
            <person name="Zeng Q."/>
            <person name="Koehrsen M."/>
            <person name="Alvarado L."/>
            <person name="Berlin A."/>
            <person name="Chapman S.B."/>
            <person name="Chen Z."/>
            <person name="Freedman E."/>
            <person name="Gellesch M."/>
            <person name="Goldberg J."/>
            <person name="Griggs A."/>
            <person name="Gujja S."/>
            <person name="Heilman E.R."/>
            <person name="Heiman D."/>
            <person name="Hepburn T."/>
            <person name="Howarth C."/>
            <person name="Jen D."/>
            <person name="Larson L."/>
            <person name="Mehta T."/>
            <person name="Neiman D."/>
            <person name="Pearson M."/>
            <person name="Roberts A."/>
            <person name="Saif S."/>
            <person name="Shea T."/>
            <person name="Shenoy N."/>
            <person name="Sisk P."/>
            <person name="Stolte C."/>
            <person name="Sykes S."/>
            <person name="Walk T."/>
            <person name="White J."/>
            <person name="Yandava C."/>
            <person name="Haas B."/>
            <person name="Nusbaum C."/>
            <person name="Birren B."/>
        </authorList>
    </citation>
    <scope>NUCLEOTIDE SEQUENCE [LARGE SCALE GENOMIC DNA]</scope>
    <source>
        <strain evidence="6">R3-111a-1</strain>
    </source>
</reference>
<keyword evidence="2" id="KW-0732">Signal</keyword>
<evidence type="ECO:0000259" key="3">
    <source>
        <dbReference type="PROSITE" id="PS50213"/>
    </source>
</evidence>
<feature type="signal peptide" evidence="2">
    <location>
        <begin position="1"/>
        <end position="32"/>
    </location>
</feature>
<protein>
    <recommendedName>
        <fullName evidence="3">FAS1 domain-containing protein</fullName>
    </recommendedName>
</protein>
<dbReference type="InterPro" id="IPR000782">
    <property type="entry name" value="FAS1_domain"/>
</dbReference>
<feature type="region of interest" description="Disordered" evidence="1">
    <location>
        <begin position="381"/>
        <end position="400"/>
    </location>
</feature>
<dbReference type="SMART" id="SM00554">
    <property type="entry name" value="FAS1"/>
    <property type="match status" value="2"/>
</dbReference>
<dbReference type="EnsemblFungi" id="EJT76627">
    <property type="protein sequence ID" value="EJT76627"/>
    <property type="gene ID" value="GGTG_06544"/>
</dbReference>
<gene>
    <name evidence="5" type="primary">20347002</name>
    <name evidence="4" type="ORF">GGTG_06544</name>
</gene>
<dbReference type="PANTHER" id="PTHR10900:SF77">
    <property type="entry name" value="FI19380P1"/>
    <property type="match status" value="1"/>
</dbReference>
<evidence type="ECO:0000313" key="5">
    <source>
        <dbReference type="EnsemblFungi" id="EJT76627"/>
    </source>
</evidence>
<sequence>MTGLQHPLRAAARLAAIAFVATLSLSPAAVHAQSDDLAAVLSKQQNVSTYTSLLSKYPKAFENLPSSGATILVPTDAAFVKFQSWDRGDGAYAEQLLRYHMLQGKVSIGSIEEGSSVFAQTMLSDARYSNVSGGAEMIINRQRGGTVFISGLATRATLVGSPDMPFGSGKSAVQLIDSVLAMPARFETTARGSFNGDMDSFLGALYAAGVLADFADGANLTVLAPRNAAMARVGAALQAMPRDQLARVMRHHLVPGRVLHGAELRNGTEISPATAGAGGHPLRVTLHNNDIFIGAAKVASTNFLVANGVVHLLDDVLNPDADAAAAPVNVTAETRPPPFSATGGGADAQPAAPTGGAGASLPFITALPCVTGCPTAGGGGGGGGGGAGGNGVRTSSSSGGVGRVFMPRPTGVAGVGVGVGVGLAVGLAGMEVVGAML</sequence>
<dbReference type="InterPro" id="IPR050904">
    <property type="entry name" value="Adhesion/Biosynth-related"/>
</dbReference>
<organism evidence="4">
    <name type="scientific">Gaeumannomyces tritici (strain R3-111a-1)</name>
    <name type="common">Wheat and barley take-all root rot fungus</name>
    <name type="synonym">Gaeumannomyces graminis var. tritici</name>
    <dbReference type="NCBI Taxonomy" id="644352"/>
    <lineage>
        <taxon>Eukaryota</taxon>
        <taxon>Fungi</taxon>
        <taxon>Dikarya</taxon>
        <taxon>Ascomycota</taxon>
        <taxon>Pezizomycotina</taxon>
        <taxon>Sordariomycetes</taxon>
        <taxon>Sordariomycetidae</taxon>
        <taxon>Magnaporthales</taxon>
        <taxon>Magnaporthaceae</taxon>
        <taxon>Gaeumannomyces</taxon>
    </lineage>
</organism>
<dbReference type="RefSeq" id="XP_009222627.1">
    <property type="nucleotide sequence ID" value="XM_009224363.1"/>
</dbReference>
<evidence type="ECO:0000313" key="6">
    <source>
        <dbReference type="Proteomes" id="UP000006039"/>
    </source>
</evidence>
<dbReference type="GO" id="GO:0016236">
    <property type="term" value="P:macroautophagy"/>
    <property type="evidence" value="ECO:0007669"/>
    <property type="project" value="TreeGrafter"/>
</dbReference>
<dbReference type="PANTHER" id="PTHR10900">
    <property type="entry name" value="PERIOSTIN-RELATED"/>
    <property type="match status" value="1"/>
</dbReference>
<dbReference type="VEuPathDB" id="FungiDB:GGTG_06544"/>
<dbReference type="PROSITE" id="PS50213">
    <property type="entry name" value="FAS1"/>
    <property type="match status" value="2"/>
</dbReference>
<dbReference type="Pfam" id="PF02469">
    <property type="entry name" value="Fasciclin"/>
    <property type="match status" value="2"/>
</dbReference>
<dbReference type="Gene3D" id="2.30.180.10">
    <property type="entry name" value="FAS1 domain"/>
    <property type="match status" value="2"/>
</dbReference>
<reference evidence="5" key="4">
    <citation type="journal article" date="2015" name="G3 (Bethesda)">
        <title>Genome sequences of three phytopathogenic species of the Magnaporthaceae family of fungi.</title>
        <authorList>
            <person name="Okagaki L.H."/>
            <person name="Nunes C.C."/>
            <person name="Sailsbery J."/>
            <person name="Clay B."/>
            <person name="Brown D."/>
            <person name="John T."/>
            <person name="Oh Y."/>
            <person name="Young N."/>
            <person name="Fitzgerald M."/>
            <person name="Haas B.J."/>
            <person name="Zeng Q."/>
            <person name="Young S."/>
            <person name="Adiconis X."/>
            <person name="Fan L."/>
            <person name="Levin J.Z."/>
            <person name="Mitchell T.K."/>
            <person name="Okubara P.A."/>
            <person name="Farman M.L."/>
            <person name="Kohn L.M."/>
            <person name="Birren B."/>
            <person name="Ma L.-J."/>
            <person name="Dean R.A."/>
        </authorList>
    </citation>
    <scope>NUCLEOTIDE SEQUENCE</scope>
    <source>
        <strain evidence="5">R3-111a-1</strain>
    </source>
</reference>
<dbReference type="GeneID" id="20347002"/>
<evidence type="ECO:0000313" key="4">
    <source>
        <dbReference type="EMBL" id="EJT76627.1"/>
    </source>
</evidence>
<feature type="domain" description="FAS1" evidence="3">
    <location>
        <begin position="34"/>
        <end position="180"/>
    </location>
</feature>
<dbReference type="EMBL" id="GL385397">
    <property type="protein sequence ID" value="EJT76627.1"/>
    <property type="molecule type" value="Genomic_DNA"/>
</dbReference>
<feature type="region of interest" description="Disordered" evidence="1">
    <location>
        <begin position="332"/>
        <end position="354"/>
    </location>
</feature>
<feature type="domain" description="FAS1" evidence="3">
    <location>
        <begin position="185"/>
        <end position="317"/>
    </location>
</feature>
<feature type="compositionally biased region" description="Gly residues" evidence="1">
    <location>
        <begin position="381"/>
        <end position="391"/>
    </location>
</feature>
<dbReference type="eggNOG" id="KOG1437">
    <property type="taxonomic scope" value="Eukaryota"/>
</dbReference>
<dbReference type="InterPro" id="IPR036378">
    <property type="entry name" value="FAS1_dom_sf"/>
</dbReference>
<dbReference type="OrthoDB" id="286301at2759"/>
<dbReference type="HOGENOM" id="CLU_031281_2_3_1"/>
<name>J3NZ44_GAET3</name>
<reference evidence="4" key="2">
    <citation type="submission" date="2010-07" db="EMBL/GenBank/DDBJ databases">
        <authorList>
            <consortium name="The Broad Institute Genome Sequencing Platform"/>
            <consortium name="Broad Institute Genome Sequencing Center for Infectious Disease"/>
            <person name="Ma L.-J."/>
            <person name="Dead R."/>
            <person name="Young S."/>
            <person name="Zeng Q."/>
            <person name="Koehrsen M."/>
            <person name="Alvarado L."/>
            <person name="Berlin A."/>
            <person name="Chapman S.B."/>
            <person name="Chen Z."/>
            <person name="Freedman E."/>
            <person name="Gellesch M."/>
            <person name="Goldberg J."/>
            <person name="Griggs A."/>
            <person name="Gujja S."/>
            <person name="Heilman E.R."/>
            <person name="Heiman D."/>
            <person name="Hepburn T."/>
            <person name="Howarth C."/>
            <person name="Jen D."/>
            <person name="Larson L."/>
            <person name="Mehta T."/>
            <person name="Neiman D."/>
            <person name="Pearson M."/>
            <person name="Roberts A."/>
            <person name="Saif S."/>
            <person name="Shea T."/>
            <person name="Shenoy N."/>
            <person name="Sisk P."/>
            <person name="Stolte C."/>
            <person name="Sykes S."/>
            <person name="Walk T."/>
            <person name="White J."/>
            <person name="Yandava C."/>
            <person name="Haas B."/>
            <person name="Nusbaum C."/>
            <person name="Birren B."/>
        </authorList>
    </citation>
    <scope>NUCLEOTIDE SEQUENCE</scope>
    <source>
        <strain evidence="4">R3-111a-1</strain>
    </source>
</reference>
<evidence type="ECO:0000256" key="2">
    <source>
        <dbReference type="SAM" id="SignalP"/>
    </source>
</evidence>
<dbReference type="STRING" id="644352.J3NZ44"/>
<feature type="chain" id="PRO_5015094673" description="FAS1 domain-containing protein" evidence="2">
    <location>
        <begin position="33"/>
        <end position="437"/>
    </location>
</feature>
<dbReference type="Proteomes" id="UP000006039">
    <property type="component" value="Unassembled WGS sequence"/>
</dbReference>